<reference evidence="4" key="1">
    <citation type="journal article" date="2019" name="Int. J. Syst. Evol. Microbiol.">
        <title>The Global Catalogue of Microorganisms (GCM) 10K type strain sequencing project: providing services to taxonomists for standard genome sequencing and annotation.</title>
        <authorList>
            <consortium name="The Broad Institute Genomics Platform"/>
            <consortium name="The Broad Institute Genome Sequencing Center for Infectious Disease"/>
            <person name="Wu L."/>
            <person name="Ma J."/>
        </authorList>
    </citation>
    <scope>NUCLEOTIDE SEQUENCE [LARGE SCALE GENOMIC DNA]</scope>
    <source>
        <strain evidence="4">NBRC 107715</strain>
    </source>
</reference>
<protein>
    <submittedName>
        <fullName evidence="3">AraC family transcriptional regulator</fullName>
    </submittedName>
</protein>
<keyword evidence="1" id="KW-0238">DNA-binding</keyword>
<dbReference type="Pfam" id="PF12625">
    <property type="entry name" value="Arabinose_bd"/>
    <property type="match status" value="1"/>
</dbReference>
<evidence type="ECO:0000259" key="2">
    <source>
        <dbReference type="Pfam" id="PF12625"/>
    </source>
</evidence>
<dbReference type="Gene3D" id="1.10.10.60">
    <property type="entry name" value="Homeodomain-like"/>
    <property type="match status" value="1"/>
</dbReference>
<dbReference type="Proteomes" id="UP001156856">
    <property type="component" value="Unassembled WGS sequence"/>
</dbReference>
<gene>
    <name evidence="3" type="ORF">GCM10007888_54530</name>
</gene>
<evidence type="ECO:0000313" key="3">
    <source>
        <dbReference type="EMBL" id="GLS67070.1"/>
    </source>
</evidence>
<proteinExistence type="predicted"/>
<feature type="domain" description="HTH-type transcriptional regulator AraC-type N-terminal" evidence="2">
    <location>
        <begin position="10"/>
        <end position="173"/>
    </location>
</feature>
<dbReference type="PANTHER" id="PTHR47894">
    <property type="entry name" value="HTH-TYPE TRANSCRIPTIONAL REGULATOR GADX"/>
    <property type="match status" value="1"/>
</dbReference>
<evidence type="ECO:0000256" key="1">
    <source>
        <dbReference type="ARBA" id="ARBA00023125"/>
    </source>
</evidence>
<keyword evidence="4" id="KW-1185">Reference proteome</keyword>
<evidence type="ECO:0000313" key="4">
    <source>
        <dbReference type="Proteomes" id="UP001156856"/>
    </source>
</evidence>
<comment type="caution">
    <text evidence="3">The sequence shown here is derived from an EMBL/GenBank/DDBJ whole genome shotgun (WGS) entry which is preliminary data.</text>
</comment>
<dbReference type="RefSeq" id="WP_348532377.1">
    <property type="nucleotide sequence ID" value="NZ_BSPK01000111.1"/>
</dbReference>
<name>A0ABQ6DSK7_9HYPH</name>
<dbReference type="EMBL" id="BSPK01000111">
    <property type="protein sequence ID" value="GLS67070.1"/>
    <property type="molecule type" value="Genomic_DNA"/>
</dbReference>
<dbReference type="InterPro" id="IPR032687">
    <property type="entry name" value="AraC-type_N"/>
</dbReference>
<accession>A0ABQ6DSK7</accession>
<organism evidence="3 4">
    <name type="scientific">Methylobacterium oxalidis</name>
    <dbReference type="NCBI Taxonomy" id="944322"/>
    <lineage>
        <taxon>Bacteria</taxon>
        <taxon>Pseudomonadati</taxon>
        <taxon>Pseudomonadota</taxon>
        <taxon>Alphaproteobacteria</taxon>
        <taxon>Hyphomicrobiales</taxon>
        <taxon>Methylobacteriaceae</taxon>
        <taxon>Methylobacterium</taxon>
    </lineage>
</organism>
<sequence length="280" mass="30512">MCLDRRLFDGGGTPVPYAALGRLIALGAERTGCRHLGLLIGQRTALTSLGLIGLLMRHSGTVGDALRALEEHTGMHSRGAVVGLGIAGGVAVLSYSPYEPGAEGSAQHTERALANVTNVLRALCGAEWAPLEVLLPRSAPCDTAPYRGFFRAPVRFDEEVAALVFPAELLEQRIAGADPAAHRDAEEQICQLEADQPPTLTDEVRRYLRTEVTRNRCKAEKTARLKLLNRRTLSRRLRAEGTSFRQLANETQFRLAKQLLTGTSIRADPAPLETGWRMAR</sequence>
<dbReference type="PANTHER" id="PTHR47894:SF4">
    <property type="entry name" value="HTH-TYPE TRANSCRIPTIONAL REGULATOR GADX"/>
    <property type="match status" value="1"/>
</dbReference>